<dbReference type="AlphaFoldDB" id="A0A653A8Y7"/>
<name>A0A653A8Y7_UNCDX</name>
<feature type="region of interest" description="Disordered" evidence="1">
    <location>
        <begin position="193"/>
        <end position="212"/>
    </location>
</feature>
<protein>
    <submittedName>
        <fullName evidence="2">Uncharacterized protein</fullName>
    </submittedName>
</protein>
<dbReference type="EMBL" id="UPXX01000027">
    <property type="protein sequence ID" value="VBB44434.1"/>
    <property type="molecule type" value="Genomic_DNA"/>
</dbReference>
<organism evidence="2">
    <name type="scientific">Uncultured Desulfatiglans sp</name>
    <dbReference type="NCBI Taxonomy" id="1748965"/>
    <lineage>
        <taxon>Bacteria</taxon>
        <taxon>Pseudomonadati</taxon>
        <taxon>Thermodesulfobacteriota</taxon>
        <taxon>Desulfobacteria</taxon>
        <taxon>Desulfatiglandales</taxon>
        <taxon>Desulfatiglandaceae</taxon>
        <taxon>Desulfatiglans</taxon>
        <taxon>environmental samples</taxon>
    </lineage>
</organism>
<reference evidence="2" key="1">
    <citation type="submission" date="2018-07" db="EMBL/GenBank/DDBJ databases">
        <authorList>
            <consortium name="Genoscope - CEA"/>
            <person name="William W."/>
        </authorList>
    </citation>
    <scope>NUCLEOTIDE SEQUENCE</scope>
    <source>
        <strain evidence="2">IK1</strain>
    </source>
</reference>
<sequence>MDRPGLYRIRPDADLQTLLHLRHSRDGLVRRLFRNALHPLPRGRSSAGADRIRGSRLPRPRQKTIPPQRRRLRQDRFARRHRRHRGLQGAQEPARHRLLTRSDHVHRHRPSRLHDALPLGRPFLRLYPVRVARAEEQLTLPSRFVKLQSAAGKRSWVKKDILKGTRLKKHLQTAAPQGIRRFRVSPIGYQQGLFPSDSAAKRAKQESGPSLG</sequence>
<feature type="compositionally biased region" description="Basic residues" evidence="1">
    <location>
        <begin position="54"/>
        <end position="72"/>
    </location>
</feature>
<feature type="region of interest" description="Disordered" evidence="1">
    <location>
        <begin position="39"/>
        <end position="72"/>
    </location>
</feature>
<evidence type="ECO:0000256" key="1">
    <source>
        <dbReference type="SAM" id="MobiDB-lite"/>
    </source>
</evidence>
<evidence type="ECO:0000313" key="2">
    <source>
        <dbReference type="EMBL" id="VBB44434.1"/>
    </source>
</evidence>
<proteinExistence type="predicted"/>
<gene>
    <name evidence="2" type="ORF">TRIP_B330540</name>
</gene>
<accession>A0A653A8Y7</accession>